<dbReference type="EMBL" id="CP018180">
    <property type="protein sequence ID" value="AUJ31687.1"/>
    <property type="molecule type" value="Genomic_DNA"/>
</dbReference>
<dbReference type="GeneID" id="78522034"/>
<dbReference type="RefSeq" id="WP_057886267.1">
    <property type="nucleotide sequence ID" value="NZ_CP018180.1"/>
</dbReference>
<evidence type="ECO:0000313" key="2">
    <source>
        <dbReference type="Proteomes" id="UP000324497"/>
    </source>
</evidence>
<dbReference type="KEGG" id="lng:BSQ50_03405"/>
<accession>A0A3Q8CBE8</accession>
<reference evidence="1 2" key="1">
    <citation type="submission" date="2016-11" db="EMBL/GenBank/DDBJ databases">
        <title>Interaction between Lactobacillus species and yeast in water kefir.</title>
        <authorList>
            <person name="Behr J."/>
            <person name="Xu D."/>
            <person name="Vogel R.F."/>
        </authorList>
    </citation>
    <scope>NUCLEOTIDE SEQUENCE [LARGE SCALE GENOMIC DNA]</scope>
    <source>
        <strain evidence="1 2">TMW 1.1827</strain>
    </source>
</reference>
<protein>
    <submittedName>
        <fullName evidence="1">Uncharacterized protein</fullName>
    </submittedName>
</protein>
<organism evidence="1 2">
    <name type="scientific">Liquorilactobacillus nagelii</name>
    <dbReference type="NCBI Taxonomy" id="82688"/>
    <lineage>
        <taxon>Bacteria</taxon>
        <taxon>Bacillati</taxon>
        <taxon>Bacillota</taxon>
        <taxon>Bacilli</taxon>
        <taxon>Lactobacillales</taxon>
        <taxon>Lactobacillaceae</taxon>
        <taxon>Liquorilactobacillus</taxon>
    </lineage>
</organism>
<proteinExistence type="predicted"/>
<dbReference type="AlphaFoldDB" id="A0A3Q8CBE8"/>
<keyword evidence="2" id="KW-1185">Reference proteome</keyword>
<name>A0A3Q8CBE8_9LACO</name>
<gene>
    <name evidence="1" type="ORF">BSQ50_03405</name>
</gene>
<evidence type="ECO:0000313" key="1">
    <source>
        <dbReference type="EMBL" id="AUJ31687.1"/>
    </source>
</evidence>
<dbReference type="Proteomes" id="UP000324497">
    <property type="component" value="Chromosome"/>
</dbReference>
<sequence length="102" mass="11264">MKKIIQPLQLTVNQAAVDAVYIGTTNETNPEVEAETTEVGHGHLIVIANSPEFQLESLHHRNGKSFSGKVSKIDVTNSYRVDGILFSDIQADINEPDKKMTE</sequence>